<dbReference type="Pfam" id="PF19792">
    <property type="entry name" value="DUF6276"/>
    <property type="match status" value="1"/>
</dbReference>
<sequence length="131" mass="14040">MQCSECRGDVTAFEVPADLREFAPGDAATICTQCLTVSAANPANAQSADEVRFEDIVESFPPGTAGVRMALVVGMLSSLALNRSNIETVVEDLAADGVDAMLILEDLENEGSLQPRVAIGRRRKQLEQLME</sequence>
<organism evidence="1 2">
    <name type="scientific">Halorubellus litoreus</name>
    <dbReference type="NCBI Taxonomy" id="755308"/>
    <lineage>
        <taxon>Archaea</taxon>
        <taxon>Methanobacteriati</taxon>
        <taxon>Methanobacteriota</taxon>
        <taxon>Stenosarchaea group</taxon>
        <taxon>Halobacteria</taxon>
        <taxon>Halobacteriales</taxon>
        <taxon>Halorubellaceae</taxon>
        <taxon>Halorubellus</taxon>
    </lineage>
</organism>
<name>A0ABD5VAX5_9EURY</name>
<evidence type="ECO:0000313" key="1">
    <source>
        <dbReference type="EMBL" id="MFC6952206.1"/>
    </source>
</evidence>
<gene>
    <name evidence="1" type="ORF">ACFQGB_04960</name>
</gene>
<dbReference type="AlphaFoldDB" id="A0ABD5VAX5"/>
<proteinExistence type="predicted"/>
<keyword evidence="2" id="KW-1185">Reference proteome</keyword>
<dbReference type="RefSeq" id="WP_336349197.1">
    <property type="nucleotide sequence ID" value="NZ_JAZAQL010000001.1"/>
</dbReference>
<dbReference type="Proteomes" id="UP001596395">
    <property type="component" value="Unassembled WGS sequence"/>
</dbReference>
<accession>A0ABD5VAX5</accession>
<comment type="caution">
    <text evidence="1">The sequence shown here is derived from an EMBL/GenBank/DDBJ whole genome shotgun (WGS) entry which is preliminary data.</text>
</comment>
<evidence type="ECO:0000313" key="2">
    <source>
        <dbReference type="Proteomes" id="UP001596395"/>
    </source>
</evidence>
<reference evidence="1 2" key="1">
    <citation type="journal article" date="2019" name="Int. J. Syst. Evol. Microbiol.">
        <title>The Global Catalogue of Microorganisms (GCM) 10K type strain sequencing project: providing services to taxonomists for standard genome sequencing and annotation.</title>
        <authorList>
            <consortium name="The Broad Institute Genomics Platform"/>
            <consortium name="The Broad Institute Genome Sequencing Center for Infectious Disease"/>
            <person name="Wu L."/>
            <person name="Ma J."/>
        </authorList>
    </citation>
    <scope>NUCLEOTIDE SEQUENCE [LARGE SCALE GENOMIC DNA]</scope>
    <source>
        <strain evidence="1 2">GX26</strain>
    </source>
</reference>
<protein>
    <submittedName>
        <fullName evidence="1">DUF6276 family protein</fullName>
    </submittedName>
</protein>
<dbReference type="EMBL" id="JBHSXN010000001">
    <property type="protein sequence ID" value="MFC6952206.1"/>
    <property type="molecule type" value="Genomic_DNA"/>
</dbReference>
<dbReference type="InterPro" id="IPR046243">
    <property type="entry name" value="DUF6276"/>
</dbReference>